<dbReference type="AlphaFoldDB" id="A0A6P8B3S3"/>
<keyword evidence="2" id="KW-0812">Transmembrane</keyword>
<feature type="transmembrane region" description="Helical" evidence="2">
    <location>
        <begin position="434"/>
        <end position="453"/>
    </location>
</feature>
<feature type="compositionally biased region" description="Polar residues" evidence="1">
    <location>
        <begin position="690"/>
        <end position="701"/>
    </location>
</feature>
<feature type="compositionally biased region" description="Polar residues" evidence="1">
    <location>
        <begin position="760"/>
        <end position="771"/>
    </location>
</feature>
<reference evidence="4" key="3">
    <citation type="submission" date="2025-08" db="UniProtKB">
        <authorList>
            <consortium name="RefSeq"/>
        </authorList>
    </citation>
    <scope>IDENTIFICATION</scope>
    <source>
        <strain evidence="4">NI907</strain>
    </source>
</reference>
<feature type="region of interest" description="Disordered" evidence="1">
    <location>
        <begin position="549"/>
        <end position="900"/>
    </location>
</feature>
<feature type="compositionally biased region" description="Polar residues" evidence="1">
    <location>
        <begin position="597"/>
        <end position="608"/>
    </location>
</feature>
<gene>
    <name evidence="4" type="ORF">PgNI_06650</name>
</gene>
<feature type="compositionally biased region" description="Polar residues" evidence="1">
    <location>
        <begin position="617"/>
        <end position="656"/>
    </location>
</feature>
<evidence type="ECO:0000313" key="3">
    <source>
        <dbReference type="Proteomes" id="UP000515153"/>
    </source>
</evidence>
<feature type="region of interest" description="Disordered" evidence="1">
    <location>
        <begin position="491"/>
        <end position="535"/>
    </location>
</feature>
<name>A0A6P8B3S3_PYRGI</name>
<feature type="compositionally biased region" description="Basic and acidic residues" evidence="1">
    <location>
        <begin position="852"/>
        <end position="871"/>
    </location>
</feature>
<proteinExistence type="predicted"/>
<reference evidence="3 4" key="1">
    <citation type="journal article" date="2019" name="Mol. Biol. Evol.">
        <title>Blast fungal genomes show frequent chromosomal changes, gene gains and losses, and effector gene turnover.</title>
        <authorList>
            <person name="Gomez Luciano L.B."/>
            <person name="Jason Tsai I."/>
            <person name="Chuma I."/>
            <person name="Tosa Y."/>
            <person name="Chen Y.H."/>
            <person name="Li J.Y."/>
            <person name="Li M.Y."/>
            <person name="Jade Lu M.Y."/>
            <person name="Nakayashiki H."/>
            <person name="Li W.H."/>
        </authorList>
    </citation>
    <scope>NUCLEOTIDE SEQUENCE [LARGE SCALE GENOMIC DNA]</scope>
    <source>
        <strain evidence="3 4">NI907</strain>
    </source>
</reference>
<accession>A0A6P8B3S3</accession>
<feature type="compositionally biased region" description="Polar residues" evidence="1">
    <location>
        <begin position="801"/>
        <end position="810"/>
    </location>
</feature>
<organism evidence="3 4">
    <name type="scientific">Pyricularia grisea</name>
    <name type="common">Crabgrass-specific blast fungus</name>
    <name type="synonym">Magnaporthe grisea</name>
    <dbReference type="NCBI Taxonomy" id="148305"/>
    <lineage>
        <taxon>Eukaryota</taxon>
        <taxon>Fungi</taxon>
        <taxon>Dikarya</taxon>
        <taxon>Ascomycota</taxon>
        <taxon>Pezizomycotina</taxon>
        <taxon>Sordariomycetes</taxon>
        <taxon>Sordariomycetidae</taxon>
        <taxon>Magnaporthales</taxon>
        <taxon>Pyriculariaceae</taxon>
        <taxon>Pyricularia</taxon>
    </lineage>
</organism>
<dbReference type="Proteomes" id="UP000515153">
    <property type="component" value="Chromosome I"/>
</dbReference>
<dbReference type="KEGG" id="pgri:PgNI_06650"/>
<feature type="compositionally biased region" description="Pro residues" evidence="1">
    <location>
        <begin position="672"/>
        <end position="683"/>
    </location>
</feature>
<feature type="transmembrane region" description="Helical" evidence="2">
    <location>
        <begin position="365"/>
        <end position="389"/>
    </location>
</feature>
<feature type="compositionally biased region" description="Low complexity" evidence="1">
    <location>
        <begin position="562"/>
        <end position="573"/>
    </location>
</feature>
<dbReference type="RefSeq" id="XP_030981813.1">
    <property type="nucleotide sequence ID" value="XM_031126671.1"/>
</dbReference>
<reference evidence="4" key="2">
    <citation type="submission" date="2019-10" db="EMBL/GenBank/DDBJ databases">
        <authorList>
            <consortium name="NCBI Genome Project"/>
        </authorList>
    </citation>
    <scope>NUCLEOTIDE SEQUENCE</scope>
    <source>
        <strain evidence="4">NI907</strain>
    </source>
</reference>
<evidence type="ECO:0000313" key="4">
    <source>
        <dbReference type="RefSeq" id="XP_030981813.1"/>
    </source>
</evidence>
<evidence type="ECO:0000256" key="2">
    <source>
        <dbReference type="SAM" id="Phobius"/>
    </source>
</evidence>
<keyword evidence="2" id="KW-0472">Membrane</keyword>
<dbReference type="GeneID" id="41961580"/>
<evidence type="ECO:0000256" key="1">
    <source>
        <dbReference type="SAM" id="MobiDB-lite"/>
    </source>
</evidence>
<protein>
    <submittedName>
        <fullName evidence="4">Uncharacterized protein</fullName>
    </submittedName>
</protein>
<keyword evidence="2" id="KW-1133">Transmembrane helix</keyword>
<keyword evidence="3" id="KW-1185">Reference proteome</keyword>
<sequence length="900" mass="98575">MDWARDSDPVLNDSEIRLFDCVAAQGPALASSRYVYLSDDYTEPSRGENRHGHGGSPKFHLLMIPPQTTQSKVEKANVSMRRLPLSLQSWTRVAKRFKIHHFLNMEVLQRRSMFIWSTAEPVPDNPGEKVWMNVSMTSDNWNDESYNPDKFAMSSTHLEAEQLTTVVFLGLRPSQMALVETIVRNANTAGMIHHPIFTTYLVAELMRERLALLCKNYIKAVQAVDGMLSNMYDSDKDELKLTSIDTKQLRQISEARKNCDKVEVEILGTKRHLEKAVRQIFPRFSAQDAGNTGGQAVVKDVLTQRYQEKFDDILTNLEDLKTTNRSSVELMSQQAAHIQTCLAQEQAQTARNEAKESARSAENSYVIAIMGMFFLPASTFATIFAMPIFKWDEHPLDLLWRSNPNATETTDAAAAGSSTANSTDSGSAADVLTGYVWIYCIISIGVTVFLYIYKHIREKIGRNRLNGSEHPVLDLLLKPLEMLWRNKSQQSMTITDPDRKRWTGNALPQGGNPAASPRFSLPQHMPGPVRHPTTQSLPAAIAHGRQQDLYSPGSTVQGPGGTTALAPAASAPPRRQTEPLSTNTERHRYGRNYPQPHATQNNSSTVQGHETWVQGAPMSQTPPMNSRTSSTTNLVQQSTSAPQNPSSQRATPSVPSHQGALHTHSQRNNSDPGPPLPPPPPATQPHRGRQGSQTSQAVNATPQPPRIIQPPRNTQPNDHGTLPTRSERQTPSPAPRRGNTFDQKAPEPKQQPPSRVHTVPVQTHMTQVSNSRDQHGRHWAQPAAVTNPHAPARDGMPTAPDSITTANRGATLNVPPHFQPQRFSPDDPDSLWPGPSAPGSIGGGSSSGGSRDSSRVRGTYEVRGSESRERLVGAAGPPGMAGGGSSSSSSRSGLSGLGGR</sequence>